<dbReference type="AlphaFoldDB" id="A0AAW0KG27"/>
<accession>A0AAW0KG27</accession>
<keyword evidence="2" id="KW-0378">Hydrolase</keyword>
<evidence type="ECO:0000256" key="2">
    <source>
        <dbReference type="ARBA" id="ARBA00022801"/>
    </source>
</evidence>
<dbReference type="GO" id="GO:0016787">
    <property type="term" value="F:hydrolase activity"/>
    <property type="evidence" value="ECO:0007669"/>
    <property type="project" value="UniProtKB-KW"/>
</dbReference>
<gene>
    <name evidence="5" type="ORF">CFP56_019941</name>
</gene>
<organism evidence="5 6">
    <name type="scientific">Quercus suber</name>
    <name type="common">Cork oak</name>
    <dbReference type="NCBI Taxonomy" id="58331"/>
    <lineage>
        <taxon>Eukaryota</taxon>
        <taxon>Viridiplantae</taxon>
        <taxon>Streptophyta</taxon>
        <taxon>Embryophyta</taxon>
        <taxon>Tracheophyta</taxon>
        <taxon>Spermatophyta</taxon>
        <taxon>Magnoliopsida</taxon>
        <taxon>eudicotyledons</taxon>
        <taxon>Gunneridae</taxon>
        <taxon>Pentapetalae</taxon>
        <taxon>rosids</taxon>
        <taxon>fabids</taxon>
        <taxon>Fagales</taxon>
        <taxon>Fagaceae</taxon>
        <taxon>Quercus</taxon>
    </lineage>
</organism>
<evidence type="ECO:0000256" key="3">
    <source>
        <dbReference type="SAM" id="Coils"/>
    </source>
</evidence>
<name>A0AAW0KG27_QUESU</name>
<comment type="caution">
    <text evidence="5">The sequence shown here is derived from an EMBL/GenBank/DDBJ whole genome shotgun (WGS) entry which is preliminary data.</text>
</comment>
<dbReference type="Pfam" id="PF04780">
    <property type="entry name" value="DUF629"/>
    <property type="match status" value="1"/>
</dbReference>
<keyword evidence="6" id="KW-1185">Reference proteome</keyword>
<evidence type="ECO:0000256" key="1">
    <source>
        <dbReference type="ARBA" id="ARBA00022786"/>
    </source>
</evidence>
<dbReference type="PANTHER" id="PTHR22975">
    <property type="entry name" value="UBIQUITIN SPECIFIC PROTEINASE"/>
    <property type="match status" value="1"/>
</dbReference>
<evidence type="ECO:0000259" key="4">
    <source>
        <dbReference type="Pfam" id="PF04780"/>
    </source>
</evidence>
<feature type="domain" description="DUF629" evidence="4">
    <location>
        <begin position="157"/>
        <end position="253"/>
    </location>
</feature>
<reference evidence="5 6" key="1">
    <citation type="journal article" date="2018" name="Sci. Data">
        <title>The draft genome sequence of cork oak.</title>
        <authorList>
            <person name="Ramos A.M."/>
            <person name="Usie A."/>
            <person name="Barbosa P."/>
            <person name="Barros P.M."/>
            <person name="Capote T."/>
            <person name="Chaves I."/>
            <person name="Simoes F."/>
            <person name="Abreu I."/>
            <person name="Carrasquinho I."/>
            <person name="Faro C."/>
            <person name="Guimaraes J.B."/>
            <person name="Mendonca D."/>
            <person name="Nobrega F."/>
            <person name="Rodrigues L."/>
            <person name="Saibo N.J.M."/>
            <person name="Varela M.C."/>
            <person name="Egas C."/>
            <person name="Matos J."/>
            <person name="Miguel C.M."/>
            <person name="Oliveira M.M."/>
            <person name="Ricardo C.P."/>
            <person name="Goncalves S."/>
        </authorList>
    </citation>
    <scope>NUCLEOTIDE SEQUENCE [LARGE SCALE GENOMIC DNA]</scope>
    <source>
        <strain evidence="6">cv. HL8</strain>
    </source>
</reference>
<evidence type="ECO:0000313" key="5">
    <source>
        <dbReference type="EMBL" id="KAK7838368.1"/>
    </source>
</evidence>
<proteinExistence type="predicted"/>
<evidence type="ECO:0000313" key="6">
    <source>
        <dbReference type="Proteomes" id="UP000237347"/>
    </source>
</evidence>
<dbReference type="InterPro" id="IPR006865">
    <property type="entry name" value="DUF629"/>
</dbReference>
<dbReference type="PANTHER" id="PTHR22975:SF9">
    <property type="entry name" value="ECHINUS SPLICE FORM 3"/>
    <property type="match status" value="1"/>
</dbReference>
<protein>
    <recommendedName>
        <fullName evidence="4">DUF629 domain-containing protein</fullName>
    </recommendedName>
</protein>
<dbReference type="Proteomes" id="UP000237347">
    <property type="component" value="Unassembled WGS sequence"/>
</dbReference>
<dbReference type="EMBL" id="PKMF04000308">
    <property type="protein sequence ID" value="KAK7838368.1"/>
    <property type="molecule type" value="Genomic_DNA"/>
</dbReference>
<sequence>MDNLADAWTRLSLSEQEGKVFNFENQGCRKECTLVAKFFTKRALTLKQLLALLNLYGECHGVFVDEENTTDPVKGDDSDFPKEYQIEILRTLKAQRENLIFDKYLAYIKNKIQELQGRKKEIEKRAITARKNFETPDYDKRKLKKHELNVFGTVTTRVKAYWKDSMSMELKKELLRIRIEDLILHLDKNIKSSNLVETVMNRVEYVKVAKKWKFSMCCCCGLRFFDAKLNVEHLKRAHLGTLSKKLQSITQEVFDLDHNAIEFSERRPAKKITEEDMSRRVFEFLDYLNNLYGLHSVSNDEAIGEPCVANYEKIVFNEDFSCVVFDERMLRGELVVPNDGAAVTSSFVEEIKLNDEEIVSKDVIVDWYKENWVYQQYAPIFIYYGMDTIVYKATHIFWSTLSKDIQKKRDPFQAFNRSTDKLLPLIQPPIPLPPNLPHTQAKL</sequence>
<keyword evidence="1" id="KW-0833">Ubl conjugation pathway</keyword>
<keyword evidence="3" id="KW-0175">Coiled coil</keyword>
<feature type="coiled-coil region" evidence="3">
    <location>
        <begin position="105"/>
        <end position="132"/>
    </location>
</feature>
<dbReference type="InterPro" id="IPR052398">
    <property type="entry name" value="Ubiquitin_hydrolase_53/54"/>
</dbReference>